<dbReference type="OrthoDB" id="6022652at2759"/>
<evidence type="ECO:0000256" key="1">
    <source>
        <dbReference type="SAM" id="MobiDB-lite"/>
    </source>
</evidence>
<accession>A0A6V7TY36</accession>
<sequence>MPKPSSLFTKLQVRLKRFPRLDDGLESTDEEGESEFHAKKFPNPLFDGEIIETTPKMTGRRQRAVRFSEGQEGDYDSPNGLSPPSAPPRPPLPNSFPSGNAAALPPKPKSPQPAPRRSFSQISPPSIYYSQNGNNSSDENTWIASNQDNKNNFGENSQPPRPNRNNNNCQRANSLLRQMRNSESNEFDEPIECSSRQRAGLSSSSSPPIYLFLEHQGETKRSTFPPNLRSIEHLKSLFLRSFPLLESKHLHSNNVKIYIQKLNSPHGLFYELENLEDLEDSCVLRLFEQNLPSSPSFNRRNNAPIIECLSEPEINEWGDELNKQQIIRPASVLGSNFNKNKQKRRILIDGGHTSDSSTCSFGGNQTPIYYTTKSGSSTPREEIVEQHQQEETRRKVDSLERQMATLCSLVQCALLPYREGNVNNNSERQMLQFDGALALADSTTSTTLSNGSECFDRFKNDFKEWGHIINELEVIRGDLDLLKQDVQRNTLNGNEMIQDVLNQIKRTTTNLNTNLFQQNLFITNYLNRLFNVQTSLKNFESNLENTRSAVLNSTRRLKLDEVNELTTALGEIGRESVELKVEIPILQRKIEMEIRQTMERMAREERLLQEKLPLVDGFLRRCKTLANMMVTMKKLAIIQDEERPQTQRRAIPVRQISLRNFRPPITTTQKQQKINENHPLDAILDELGENNKQQNNEIQASFTLRLGGSNKENGNIWGK</sequence>
<dbReference type="InterPro" id="IPR051825">
    <property type="entry name" value="SRCIN1"/>
</dbReference>
<dbReference type="EMBL" id="CAJEWN010000020">
    <property type="protein sequence ID" value="CAD2137492.1"/>
    <property type="molecule type" value="Genomic_DNA"/>
</dbReference>
<comment type="caution">
    <text evidence="2">The sequence shown here is derived from an EMBL/GenBank/DDBJ whole genome shotgun (WGS) entry which is preliminary data.</text>
</comment>
<feature type="compositionally biased region" description="Pro residues" evidence="1">
    <location>
        <begin position="105"/>
        <end position="114"/>
    </location>
</feature>
<organism evidence="2 3">
    <name type="scientific">Meloidogyne enterolobii</name>
    <name type="common">Root-knot nematode worm</name>
    <name type="synonym">Meloidogyne mayaguensis</name>
    <dbReference type="NCBI Taxonomy" id="390850"/>
    <lineage>
        <taxon>Eukaryota</taxon>
        <taxon>Metazoa</taxon>
        <taxon>Ecdysozoa</taxon>
        <taxon>Nematoda</taxon>
        <taxon>Chromadorea</taxon>
        <taxon>Rhabditida</taxon>
        <taxon>Tylenchina</taxon>
        <taxon>Tylenchomorpha</taxon>
        <taxon>Tylenchoidea</taxon>
        <taxon>Meloidogynidae</taxon>
        <taxon>Meloidogyninae</taxon>
        <taxon>Meloidogyne</taxon>
    </lineage>
</organism>
<dbReference type="Proteomes" id="UP000580250">
    <property type="component" value="Unassembled WGS sequence"/>
</dbReference>
<dbReference type="PANTHER" id="PTHR22741:SF10">
    <property type="entry name" value="COILED-COIL DOMAIN-CONTAINING PROTEIN CG32809"/>
    <property type="match status" value="1"/>
</dbReference>
<feature type="region of interest" description="Disordered" evidence="1">
    <location>
        <begin position="18"/>
        <end position="169"/>
    </location>
</feature>
<feature type="compositionally biased region" description="Low complexity" evidence="1">
    <location>
        <begin position="95"/>
        <end position="104"/>
    </location>
</feature>
<gene>
    <name evidence="2" type="ORF">MENT_LOCUS5451</name>
</gene>
<protein>
    <submittedName>
        <fullName evidence="2">Uncharacterized protein</fullName>
    </submittedName>
</protein>
<dbReference type="Gene3D" id="1.20.58.1540">
    <property type="entry name" value="Actin interacting protein 3, C-terminal domain"/>
    <property type="match status" value="1"/>
</dbReference>
<evidence type="ECO:0000313" key="2">
    <source>
        <dbReference type="EMBL" id="CAD2137492.1"/>
    </source>
</evidence>
<proteinExistence type="predicted"/>
<feature type="compositionally biased region" description="Polar residues" evidence="1">
    <location>
        <begin position="118"/>
        <end position="155"/>
    </location>
</feature>
<name>A0A6V7TY36_MELEN</name>
<feature type="compositionally biased region" description="Pro residues" evidence="1">
    <location>
        <begin position="84"/>
        <end position="94"/>
    </location>
</feature>
<dbReference type="GO" id="GO:0005737">
    <property type="term" value="C:cytoplasm"/>
    <property type="evidence" value="ECO:0007669"/>
    <property type="project" value="TreeGrafter"/>
</dbReference>
<evidence type="ECO:0000313" key="3">
    <source>
        <dbReference type="Proteomes" id="UP000580250"/>
    </source>
</evidence>
<reference evidence="2 3" key="1">
    <citation type="submission" date="2020-08" db="EMBL/GenBank/DDBJ databases">
        <authorList>
            <person name="Koutsovoulos G."/>
            <person name="Danchin GJ E."/>
        </authorList>
    </citation>
    <scope>NUCLEOTIDE SEQUENCE [LARGE SCALE GENOMIC DNA]</scope>
</reference>
<dbReference type="AlphaFoldDB" id="A0A6V7TY36"/>
<feature type="region of interest" description="Disordered" evidence="1">
    <location>
        <begin position="182"/>
        <end position="205"/>
    </location>
</feature>
<feature type="compositionally biased region" description="Acidic residues" evidence="1">
    <location>
        <begin position="24"/>
        <end position="33"/>
    </location>
</feature>
<dbReference type="PANTHER" id="PTHR22741">
    <property type="entry name" value="P140CAP/SNIP-RELATED"/>
    <property type="match status" value="1"/>
</dbReference>